<dbReference type="InterPro" id="IPR010982">
    <property type="entry name" value="Lambda_DNA-bd_dom_sf"/>
</dbReference>
<dbReference type="InterPro" id="IPR039060">
    <property type="entry name" value="Antitox_HigA"/>
</dbReference>
<sequence>MTNTLNKEEYIKLLSETVPRIIDTEIEHKRLLNEVDKFMDLGENLTDEQAEVLQLLVTLIEQYENKVYQMKAITPLDILHELMSVRQLKQKDIVEIFGSKGITSEVINGKRSISKNQAKALGDFFHVSYSLFL</sequence>
<dbReference type="Proteomes" id="UP000502433">
    <property type="component" value="Chromosome"/>
</dbReference>
<proteinExistence type="predicted"/>
<dbReference type="KEGG" id="dfs:HGD76_17035"/>
<accession>A0A6H2C2Q9</accession>
<name>A0A6H2C2Q9_DOLFA</name>
<reference evidence="1 2" key="2">
    <citation type="submission" date="2020-04" db="EMBL/GenBank/DDBJ databases">
        <authorList>
            <person name="Fomenkov A."/>
            <person name="Anton B.P."/>
            <person name="Roberts R.J."/>
        </authorList>
    </citation>
    <scope>NUCLEOTIDE SEQUENCE [LARGE SCALE GENOMIC DNA]</scope>
    <source>
        <strain evidence="1 2">CCAP 1403/13f</strain>
    </source>
</reference>
<evidence type="ECO:0000313" key="1">
    <source>
        <dbReference type="EMBL" id="QJB45621.1"/>
    </source>
</evidence>
<evidence type="ECO:0000313" key="2">
    <source>
        <dbReference type="Proteomes" id="UP000502433"/>
    </source>
</evidence>
<protein>
    <submittedName>
        <fullName evidence="1">Transcriptional regulator</fullName>
    </submittedName>
</protein>
<reference evidence="1 2" key="1">
    <citation type="submission" date="2020-04" db="EMBL/GenBank/DDBJ databases">
        <title>Genome-Wide Identification of 5-Methylcytosine Sites in Bacterial Genomes By High-Throughput Sequencing of MspJI Restriction Fragments.</title>
        <authorList>
            <person name="Wu V."/>
        </authorList>
    </citation>
    <scope>NUCLEOTIDE SEQUENCE [LARGE SCALE GENOMIC DNA]</scope>
    <source>
        <strain evidence="1 2">CCAP 1403/13f</strain>
    </source>
</reference>
<dbReference type="GO" id="GO:0001046">
    <property type="term" value="F:core promoter sequence-specific DNA binding"/>
    <property type="evidence" value="ECO:0007669"/>
    <property type="project" value="TreeGrafter"/>
</dbReference>
<dbReference type="Gene3D" id="1.10.260.40">
    <property type="entry name" value="lambda repressor-like DNA-binding domains"/>
    <property type="match status" value="1"/>
</dbReference>
<dbReference type="RefSeq" id="WP_148759968.1">
    <property type="nucleotide sequence ID" value="NZ_CP051206.1"/>
</dbReference>
<dbReference type="PANTHER" id="PTHR40455">
    <property type="entry name" value="ANTITOXIN HIGA"/>
    <property type="match status" value="1"/>
</dbReference>
<dbReference type="SUPFAM" id="SSF47413">
    <property type="entry name" value="lambda repressor-like DNA-binding domains"/>
    <property type="match status" value="1"/>
</dbReference>
<dbReference type="AlphaFoldDB" id="A0A6H2C2Q9"/>
<organism evidence="1 2">
    <name type="scientific">Dolichospermum flos-aquae CCAP 1403/13F</name>
    <dbReference type="NCBI Taxonomy" id="315271"/>
    <lineage>
        <taxon>Bacteria</taxon>
        <taxon>Bacillati</taxon>
        <taxon>Cyanobacteriota</taxon>
        <taxon>Cyanophyceae</taxon>
        <taxon>Nostocales</taxon>
        <taxon>Aphanizomenonaceae</taxon>
        <taxon>Dolichospermum</taxon>
    </lineage>
</organism>
<gene>
    <name evidence="1" type="ORF">HGD76_17035</name>
</gene>
<dbReference type="PANTHER" id="PTHR40455:SF1">
    <property type="entry name" value="ANTITOXIN HIGA"/>
    <property type="match status" value="1"/>
</dbReference>
<dbReference type="GO" id="GO:0006355">
    <property type="term" value="P:regulation of DNA-templated transcription"/>
    <property type="evidence" value="ECO:0007669"/>
    <property type="project" value="InterPro"/>
</dbReference>
<dbReference type="EMBL" id="CP051206">
    <property type="protein sequence ID" value="QJB45621.1"/>
    <property type="molecule type" value="Genomic_DNA"/>
</dbReference>